<evidence type="ECO:0000256" key="1">
    <source>
        <dbReference type="SAM" id="MobiDB-lite"/>
    </source>
</evidence>
<evidence type="ECO:0000313" key="4">
    <source>
        <dbReference type="EMBL" id="PTQ78919.1"/>
    </source>
</evidence>
<dbReference type="InterPro" id="IPR001024">
    <property type="entry name" value="PLAT/LH2_dom"/>
</dbReference>
<feature type="compositionally biased region" description="Acidic residues" evidence="1">
    <location>
        <begin position="189"/>
        <end position="215"/>
    </location>
</feature>
<evidence type="ECO:0000313" key="5">
    <source>
        <dbReference type="Proteomes" id="UP000244152"/>
    </source>
</evidence>
<comment type="caution">
    <text evidence="4">The sequence shown here is derived from an EMBL/GenBank/DDBJ whole genome shotgun (WGS) entry which is preliminary data.</text>
</comment>
<evidence type="ECO:0000259" key="3">
    <source>
        <dbReference type="Pfam" id="PF01477"/>
    </source>
</evidence>
<feature type="region of interest" description="Disordered" evidence="1">
    <location>
        <begin position="189"/>
        <end position="240"/>
    </location>
</feature>
<proteinExistence type="predicted"/>
<dbReference type="Pfam" id="PF01477">
    <property type="entry name" value="PLAT"/>
    <property type="match status" value="1"/>
</dbReference>
<reference evidence="4 5" key="1">
    <citation type="submission" date="2018-04" db="EMBL/GenBank/DDBJ databases">
        <title>Active sludge and wastewater microbial communities from Klosterneuburg, Austria.</title>
        <authorList>
            <person name="Wagner M."/>
        </authorList>
    </citation>
    <scope>NUCLEOTIDE SEQUENCE [LARGE SCALE GENOMIC DNA]</scope>
    <source>
        <strain evidence="4 5">Nl12</strain>
    </source>
</reference>
<dbReference type="Gene3D" id="2.60.60.20">
    <property type="entry name" value="PLAT/LH2 domain"/>
    <property type="match status" value="1"/>
</dbReference>
<dbReference type="Proteomes" id="UP000244152">
    <property type="component" value="Unassembled WGS sequence"/>
</dbReference>
<feature type="compositionally biased region" description="Polar residues" evidence="1">
    <location>
        <begin position="221"/>
        <end position="232"/>
    </location>
</feature>
<dbReference type="SUPFAM" id="SSF49723">
    <property type="entry name" value="Lipase/lipooxygenase domain (PLAT/LH2 domain)"/>
    <property type="match status" value="1"/>
</dbReference>
<name>A0A2T5I504_9PROT</name>
<protein>
    <submittedName>
        <fullName evidence="4">PLAT/LH2 domain-containing protein</fullName>
    </submittedName>
</protein>
<organism evidence="4 5">
    <name type="scientific">Nitrosospira multiformis</name>
    <dbReference type="NCBI Taxonomy" id="1231"/>
    <lineage>
        <taxon>Bacteria</taxon>
        <taxon>Pseudomonadati</taxon>
        <taxon>Pseudomonadota</taxon>
        <taxon>Betaproteobacteria</taxon>
        <taxon>Nitrosomonadales</taxon>
        <taxon>Nitrosomonadaceae</taxon>
        <taxon>Nitrosospira</taxon>
    </lineage>
</organism>
<dbReference type="SUPFAM" id="SSF55486">
    <property type="entry name" value="Metalloproteases ('zincins'), catalytic domain"/>
    <property type="match status" value="1"/>
</dbReference>
<gene>
    <name evidence="4" type="ORF">C8R21_1404</name>
</gene>
<dbReference type="AlphaFoldDB" id="A0A2T5I504"/>
<accession>A0A2T5I504</accession>
<sequence length="697" mass="76513">MKKQGLPVFHLLMLLFVALLIPTSAQAEHINKIIIEITTGDVRFAGTDDKMVFQIGGKTFTLDNPDRDDFERGNTDRFEFRNDDPIFSTDMVRGVGTISVTKMEDSTFGGGWRFGGIKVWINSDTTPPIYQNSDVNRWLDGDNLSDRQWITTLGEDGWSLPEEPPFPPCGVPIITLTNPDLASLDVESTLDSDCDGIPDDSDTSFDTPPDSDGDGLPDLYETQTGSSPTNPDSDGDGWHDGKNRRTFLLLTRIQGRDEDEDIGHDELYLVAEDVRFPEQDDLRGYWEMNDNTEVSPFVIIDSRATAPGTPAVFKTRLRLRESDFEFFESPTDDTLQDAVLDWGGAGDTGEVTITLNQGDFEYLLTFRWFTVYFRDPNALSGMSDFEQDGLTEALEARISRQDPSLRPADKDRIEGYDGLADPEGRQLFIEVDAAGADHHIPYDAKQMVASRFHYRHIAPRIDDGYLGGGEDLDYENIVSFNDMKTNYRPAHFWNERRFFFRYALFVDQMEDEFLGIGANGRSDRTIPGVPRSREPDLIISRTSMLGHFSAIVFIHELGHTLGLCHPIGTSEPPIPSPTCPTPSNWVADSEHCVHYCGVGEDDITAMGDDIDLLNTGIIPGAATGIGAGILIGAGIGAAIGALFGAGGAFGGAIVGGIVGGILGGALGSILGSDAYARVVDYHPNEWAALFFSVFPSP</sequence>
<dbReference type="InterPro" id="IPR036392">
    <property type="entry name" value="PLAT/LH2_dom_sf"/>
</dbReference>
<keyword evidence="2" id="KW-0732">Signal</keyword>
<feature type="signal peptide" evidence="2">
    <location>
        <begin position="1"/>
        <end position="27"/>
    </location>
</feature>
<feature type="domain" description="PLAT" evidence="3">
    <location>
        <begin position="35"/>
        <end position="143"/>
    </location>
</feature>
<dbReference type="EMBL" id="QAOK01000040">
    <property type="protein sequence ID" value="PTQ78919.1"/>
    <property type="molecule type" value="Genomic_DNA"/>
</dbReference>
<feature type="chain" id="PRO_5015557888" evidence="2">
    <location>
        <begin position="28"/>
        <end position="697"/>
    </location>
</feature>
<feature type="region of interest" description="Disordered" evidence="1">
    <location>
        <begin position="396"/>
        <end position="419"/>
    </location>
</feature>
<evidence type="ECO:0000256" key="2">
    <source>
        <dbReference type="SAM" id="SignalP"/>
    </source>
</evidence>